<feature type="domain" description="N-acetyltransferase" evidence="3">
    <location>
        <begin position="1"/>
        <end position="151"/>
    </location>
</feature>
<dbReference type="PANTHER" id="PTHR43420">
    <property type="entry name" value="ACETYLTRANSFERASE"/>
    <property type="match status" value="1"/>
</dbReference>
<dbReference type="EC" id="2.3.1.-" evidence="4"/>
<dbReference type="PANTHER" id="PTHR43420:SF12">
    <property type="entry name" value="N-ACETYLTRANSFERASE DOMAIN-CONTAINING PROTEIN"/>
    <property type="match status" value="1"/>
</dbReference>
<dbReference type="InterPro" id="IPR050680">
    <property type="entry name" value="YpeA/RimI_acetyltransf"/>
</dbReference>
<dbReference type="InterPro" id="IPR000182">
    <property type="entry name" value="GNAT_dom"/>
</dbReference>
<keyword evidence="2 4" id="KW-0012">Acyltransferase</keyword>
<dbReference type="Proteomes" id="UP001379235">
    <property type="component" value="Unassembled WGS sequence"/>
</dbReference>
<organism evidence="4 5">
    <name type="scientific">Novosphingobium aquae</name>
    <dbReference type="NCBI Taxonomy" id="3133435"/>
    <lineage>
        <taxon>Bacteria</taxon>
        <taxon>Pseudomonadati</taxon>
        <taxon>Pseudomonadota</taxon>
        <taxon>Alphaproteobacteria</taxon>
        <taxon>Sphingomonadales</taxon>
        <taxon>Sphingomonadaceae</taxon>
        <taxon>Novosphingobium</taxon>
    </lineage>
</organism>
<reference evidence="4 5" key="1">
    <citation type="submission" date="2024-03" db="EMBL/GenBank/DDBJ databases">
        <authorList>
            <person name="Jo J.-H."/>
        </authorList>
    </citation>
    <scope>NUCLEOTIDE SEQUENCE [LARGE SCALE GENOMIC DNA]</scope>
    <source>
        <strain evidence="4 5">AS3R-12</strain>
    </source>
</reference>
<comment type="caution">
    <text evidence="4">The sequence shown here is derived from an EMBL/GenBank/DDBJ whole genome shotgun (WGS) entry which is preliminary data.</text>
</comment>
<accession>A0ABU8SAG5</accession>
<dbReference type="PROSITE" id="PS51186">
    <property type="entry name" value="GNAT"/>
    <property type="match status" value="1"/>
</dbReference>
<proteinExistence type="predicted"/>
<evidence type="ECO:0000256" key="1">
    <source>
        <dbReference type="ARBA" id="ARBA00022679"/>
    </source>
</evidence>
<evidence type="ECO:0000259" key="3">
    <source>
        <dbReference type="PROSITE" id="PS51186"/>
    </source>
</evidence>
<dbReference type="CDD" id="cd04301">
    <property type="entry name" value="NAT_SF"/>
    <property type="match status" value="1"/>
</dbReference>
<evidence type="ECO:0000313" key="5">
    <source>
        <dbReference type="Proteomes" id="UP001379235"/>
    </source>
</evidence>
<dbReference type="Pfam" id="PF00583">
    <property type="entry name" value="Acetyltransf_1"/>
    <property type="match status" value="1"/>
</dbReference>
<keyword evidence="1 4" id="KW-0808">Transferase</keyword>
<protein>
    <submittedName>
        <fullName evidence="4">GNAT family N-acetyltransferase</fullName>
        <ecNumber evidence="4">2.3.1.-</ecNumber>
    </submittedName>
</protein>
<evidence type="ECO:0000256" key="2">
    <source>
        <dbReference type="ARBA" id="ARBA00023315"/>
    </source>
</evidence>
<dbReference type="SUPFAM" id="SSF55729">
    <property type="entry name" value="Acyl-CoA N-acyltransferases (Nat)"/>
    <property type="match status" value="1"/>
</dbReference>
<keyword evidence="5" id="KW-1185">Reference proteome</keyword>
<dbReference type="EMBL" id="JBBHJY010000007">
    <property type="protein sequence ID" value="MEJ6010946.1"/>
    <property type="molecule type" value="Genomic_DNA"/>
</dbReference>
<sequence length="151" mass="17090">MTDDVDRIMAVMQAAFDPLYGEAWNRRQVEDAMVFGHTHYLLAGTDGEDSADDDAVGFSLSRYGFEEEELLLFAVHPDHRGKGIGARLLARFAETAKRRGARRLLLEMRRGNPAERLYRGFGFVQIGERPKYYRQGNGESIDALTFSCPLE</sequence>
<name>A0ABU8SAG5_9SPHN</name>
<dbReference type="GO" id="GO:0016746">
    <property type="term" value="F:acyltransferase activity"/>
    <property type="evidence" value="ECO:0007669"/>
    <property type="project" value="UniProtKB-KW"/>
</dbReference>
<gene>
    <name evidence="4" type="ORF">WG900_13570</name>
</gene>
<dbReference type="RefSeq" id="WP_339967801.1">
    <property type="nucleotide sequence ID" value="NZ_JBBHJY010000007.1"/>
</dbReference>
<evidence type="ECO:0000313" key="4">
    <source>
        <dbReference type="EMBL" id="MEJ6010946.1"/>
    </source>
</evidence>
<dbReference type="Gene3D" id="3.40.630.30">
    <property type="match status" value="1"/>
</dbReference>
<dbReference type="InterPro" id="IPR016181">
    <property type="entry name" value="Acyl_CoA_acyltransferase"/>
</dbReference>